<keyword evidence="4" id="KW-0238">DNA-binding</keyword>
<keyword evidence="5" id="KW-0804">Transcription</keyword>
<protein>
    <submittedName>
        <fullName evidence="8">Cu(I)-responsive transcriptional regulator</fullName>
    </submittedName>
</protein>
<reference evidence="9" key="1">
    <citation type="journal article" date="2019" name="Int. J. Syst. Evol. Microbiol.">
        <title>The Global Catalogue of Microorganisms (GCM) 10K type strain sequencing project: providing services to taxonomists for standard genome sequencing and annotation.</title>
        <authorList>
            <consortium name="The Broad Institute Genomics Platform"/>
            <consortium name="The Broad Institute Genome Sequencing Center for Infectious Disease"/>
            <person name="Wu L."/>
            <person name="Ma J."/>
        </authorList>
    </citation>
    <scope>NUCLEOTIDE SEQUENCE [LARGE SCALE GENOMIC DNA]</scope>
    <source>
        <strain evidence="9">JCM 18423</strain>
    </source>
</reference>
<keyword evidence="2" id="KW-0963">Cytoplasm</keyword>
<keyword evidence="3" id="KW-0805">Transcription regulation</keyword>
<feature type="domain" description="HTH merR-type" evidence="7">
    <location>
        <begin position="3"/>
        <end position="72"/>
    </location>
</feature>
<dbReference type="SMART" id="SM00422">
    <property type="entry name" value="HTH_MERR"/>
    <property type="match status" value="1"/>
</dbReference>
<dbReference type="InterPro" id="IPR009061">
    <property type="entry name" value="DNA-bd_dom_put_sf"/>
</dbReference>
<name>A0ABP9MBY0_9BURK</name>
<gene>
    <name evidence="8" type="primary">cueR</name>
    <name evidence="8" type="ORF">GCM10023337_20300</name>
</gene>
<dbReference type="InterPro" id="IPR000551">
    <property type="entry name" value="MerR-type_HTH_dom"/>
</dbReference>
<evidence type="ECO:0000313" key="8">
    <source>
        <dbReference type="EMBL" id="GAA5092663.1"/>
    </source>
</evidence>
<dbReference type="Pfam" id="PF00376">
    <property type="entry name" value="MerR"/>
    <property type="match status" value="1"/>
</dbReference>
<comment type="subcellular location">
    <subcellularLocation>
        <location evidence="1">Cytoplasm</location>
    </subcellularLocation>
</comment>
<organism evidence="8 9">
    <name type="scientific">Paenalcaligenes hermetiae</name>
    <dbReference type="NCBI Taxonomy" id="1157987"/>
    <lineage>
        <taxon>Bacteria</taxon>
        <taxon>Pseudomonadati</taxon>
        <taxon>Pseudomonadota</taxon>
        <taxon>Betaproteobacteria</taxon>
        <taxon>Burkholderiales</taxon>
        <taxon>Alcaligenaceae</taxon>
        <taxon>Paenalcaligenes</taxon>
    </lineage>
</organism>
<evidence type="ECO:0000256" key="1">
    <source>
        <dbReference type="ARBA" id="ARBA00004496"/>
    </source>
</evidence>
<evidence type="ECO:0000256" key="2">
    <source>
        <dbReference type="ARBA" id="ARBA00022490"/>
    </source>
</evidence>
<dbReference type="RefSeq" id="WP_260648679.1">
    <property type="nucleotide sequence ID" value="NZ_BAABKD010000011.1"/>
</dbReference>
<dbReference type="Proteomes" id="UP001500227">
    <property type="component" value="Unassembled WGS sequence"/>
</dbReference>
<dbReference type="PANTHER" id="PTHR30204">
    <property type="entry name" value="REDOX-CYCLING DRUG-SENSING TRANSCRIPTIONAL ACTIVATOR SOXR"/>
    <property type="match status" value="1"/>
</dbReference>
<evidence type="ECO:0000256" key="4">
    <source>
        <dbReference type="ARBA" id="ARBA00023125"/>
    </source>
</evidence>
<keyword evidence="9" id="KW-1185">Reference proteome</keyword>
<evidence type="ECO:0000313" key="9">
    <source>
        <dbReference type="Proteomes" id="UP001500227"/>
    </source>
</evidence>
<evidence type="ECO:0000256" key="6">
    <source>
        <dbReference type="SAM" id="Coils"/>
    </source>
</evidence>
<dbReference type="PANTHER" id="PTHR30204:SF94">
    <property type="entry name" value="HEAVY METAL-DEPENDENT TRANSCRIPTIONAL REGULATOR HI_0293-RELATED"/>
    <property type="match status" value="1"/>
</dbReference>
<dbReference type="Pfam" id="PF09278">
    <property type="entry name" value="MerR-DNA-bind"/>
    <property type="match status" value="1"/>
</dbReference>
<sequence>MTYYSIRQAAEHSGLTPKMIRDYEQKGLLVNIRRNDAGYRLYTEQDLHTLFFIAHARTLGFSLKQIAELVALWQNPTRSSADVKALAQSHIQTLEQKAQQLHEMANSLRQLVRQCHGDEHPDCPILKGLEKPFNSLD</sequence>
<dbReference type="PROSITE" id="PS50937">
    <property type="entry name" value="HTH_MERR_2"/>
    <property type="match status" value="1"/>
</dbReference>
<dbReference type="InterPro" id="IPR011789">
    <property type="entry name" value="CueR"/>
</dbReference>
<dbReference type="InterPro" id="IPR015358">
    <property type="entry name" value="Tscrpt_reg_MerR_DNA-bd"/>
</dbReference>
<dbReference type="PRINTS" id="PR00040">
    <property type="entry name" value="HTHMERR"/>
</dbReference>
<evidence type="ECO:0000256" key="3">
    <source>
        <dbReference type="ARBA" id="ARBA00023015"/>
    </source>
</evidence>
<dbReference type="SUPFAM" id="SSF46955">
    <property type="entry name" value="Putative DNA-binding domain"/>
    <property type="match status" value="1"/>
</dbReference>
<dbReference type="InterPro" id="IPR047057">
    <property type="entry name" value="MerR_fam"/>
</dbReference>
<keyword evidence="6" id="KW-0175">Coiled coil</keyword>
<dbReference type="Gene3D" id="1.10.1660.10">
    <property type="match status" value="1"/>
</dbReference>
<proteinExistence type="predicted"/>
<feature type="coiled-coil region" evidence="6">
    <location>
        <begin position="84"/>
        <end position="114"/>
    </location>
</feature>
<dbReference type="EMBL" id="BAABKD010000011">
    <property type="protein sequence ID" value="GAA5092663.1"/>
    <property type="molecule type" value="Genomic_DNA"/>
</dbReference>
<evidence type="ECO:0000256" key="5">
    <source>
        <dbReference type="ARBA" id="ARBA00023163"/>
    </source>
</evidence>
<accession>A0ABP9MBY0</accession>
<dbReference type="CDD" id="cd01108">
    <property type="entry name" value="HTH_CueR"/>
    <property type="match status" value="1"/>
</dbReference>
<dbReference type="NCBIfam" id="TIGR02044">
    <property type="entry name" value="CueR"/>
    <property type="match status" value="1"/>
</dbReference>
<comment type="caution">
    <text evidence="8">The sequence shown here is derived from an EMBL/GenBank/DDBJ whole genome shotgun (WGS) entry which is preliminary data.</text>
</comment>
<evidence type="ECO:0000259" key="7">
    <source>
        <dbReference type="PROSITE" id="PS50937"/>
    </source>
</evidence>